<evidence type="ECO:0000256" key="11">
    <source>
        <dbReference type="PIRSR" id="PIRSR602117-1"/>
    </source>
</evidence>
<keyword evidence="9" id="KW-0804">Transcription</keyword>
<dbReference type="RefSeq" id="XP_025419579.1">
    <property type="nucleotide sequence ID" value="XM_025563794.1"/>
</dbReference>
<dbReference type="GO" id="GO:0046872">
    <property type="term" value="F:metal ion binding"/>
    <property type="evidence" value="ECO:0007669"/>
    <property type="project" value="UniProtKB-KW"/>
</dbReference>
<evidence type="ECO:0000256" key="6">
    <source>
        <dbReference type="ARBA" id="ARBA00023015"/>
    </source>
</evidence>
<keyword evidence="3" id="KW-0053">Apoptosis</keyword>
<sequence>MDASKCEKSELMEVMDSEDPNANCETESPSVSEDSESCYEHLKPTGVQIGTDDFSGEFNFDFFLDPTEVTKRHWMYSEKLNKIFLDMNRVVPIQFHWNFYETELLGMKNLQIRALLIFATPEFEQLSIKRCPIHIIQDKFCDKKKIEHILWCEQYDSIYEEDPKSQRYSVVVQMHDCFPYSEYKTYNIMYKFMCKSSCSMSLNRRPINVIFTLETSQGQVLGRKKIGVKICSCPKRDSMKEEALEKKKTINSIKMFKKRTSQISNNDTPKKMPKTNNDNEENKSYELPLLAIPTKKLYISTLELLHGHFLGNAVRENMLIDSHPLISMLADLISQVKSESNNYLVV</sequence>
<feature type="compositionally biased region" description="Basic and acidic residues" evidence="14">
    <location>
        <begin position="1"/>
        <end position="11"/>
    </location>
</feature>
<evidence type="ECO:0000256" key="10">
    <source>
        <dbReference type="ARBA" id="ARBA00023242"/>
    </source>
</evidence>
<dbReference type="PANTHER" id="PTHR11447:SF16">
    <property type="entry name" value="P53 PROTEIN LONG FORM VARIANT 1"/>
    <property type="match status" value="1"/>
</dbReference>
<dbReference type="CDD" id="cd08367">
    <property type="entry name" value="P53"/>
    <property type="match status" value="1"/>
</dbReference>
<keyword evidence="8" id="KW-0010">Activator</keyword>
<evidence type="ECO:0000256" key="5">
    <source>
        <dbReference type="ARBA" id="ARBA00022833"/>
    </source>
</evidence>
<evidence type="ECO:0000256" key="8">
    <source>
        <dbReference type="ARBA" id="ARBA00023159"/>
    </source>
</evidence>
<evidence type="ECO:0000256" key="9">
    <source>
        <dbReference type="ARBA" id="ARBA00023163"/>
    </source>
</evidence>
<dbReference type="GO" id="GO:0006915">
    <property type="term" value="P:apoptotic process"/>
    <property type="evidence" value="ECO:0007669"/>
    <property type="project" value="UniProtKB-KW"/>
</dbReference>
<gene>
    <name evidence="17" type="primary">LOC112689912</name>
</gene>
<accession>A0A8B8G8M6</accession>
<feature type="binding site" evidence="11">
    <location>
        <position position="134"/>
    </location>
    <ligand>
        <name>Zn(2+)</name>
        <dbReference type="ChEBI" id="CHEBI:29105"/>
    </ligand>
</feature>
<evidence type="ECO:0000256" key="4">
    <source>
        <dbReference type="ARBA" id="ARBA00022723"/>
    </source>
</evidence>
<feature type="cross-link" description="Glycyl lysine isopeptide (Lys-Gly) (interchain with G-Cter in ubiquitin)" evidence="13">
    <location>
        <position position="247"/>
    </location>
</feature>
<evidence type="ECO:0000256" key="3">
    <source>
        <dbReference type="ARBA" id="ARBA00022703"/>
    </source>
</evidence>
<feature type="compositionally biased region" description="Polar residues" evidence="14">
    <location>
        <begin position="23"/>
        <end position="32"/>
    </location>
</feature>
<keyword evidence="4 11" id="KW-0479">Metal-binding</keyword>
<feature type="region of interest" description="Disordered" evidence="14">
    <location>
        <begin position="261"/>
        <end position="280"/>
    </location>
</feature>
<reference evidence="17" key="1">
    <citation type="submission" date="2025-08" db="UniProtKB">
        <authorList>
            <consortium name="RefSeq"/>
        </authorList>
    </citation>
    <scope>IDENTIFICATION</scope>
    <source>
        <tissue evidence="17">Whole body</tissue>
    </source>
</reference>
<dbReference type="Proteomes" id="UP000694846">
    <property type="component" value="Unplaced"/>
</dbReference>
<feature type="binding site" evidence="11">
    <location>
        <position position="198"/>
    </location>
    <ligand>
        <name>Zn(2+)</name>
        <dbReference type="ChEBI" id="CHEBI:29105"/>
    </ligand>
</feature>
<protein>
    <submittedName>
        <fullName evidence="17">Cellular tumor antigen p53-like isoform X1</fullName>
    </submittedName>
</protein>
<evidence type="ECO:0000256" key="12">
    <source>
        <dbReference type="PIRSR" id="PIRSR602117-2"/>
    </source>
</evidence>
<comment type="cofactor">
    <cofactor evidence="11">
        <name>Zn(2+)</name>
        <dbReference type="ChEBI" id="CHEBI:29105"/>
    </cofactor>
    <text evidence="11">Binds 1 zinc ion per subunit.</text>
</comment>
<dbReference type="PRINTS" id="PR00386">
    <property type="entry name" value="P53SUPPRESSR"/>
</dbReference>
<evidence type="ECO:0000256" key="13">
    <source>
        <dbReference type="PIRSR" id="PIRSR602117-3"/>
    </source>
</evidence>
<dbReference type="GO" id="GO:0000978">
    <property type="term" value="F:RNA polymerase II cis-regulatory region sequence-specific DNA binding"/>
    <property type="evidence" value="ECO:0007669"/>
    <property type="project" value="TreeGrafter"/>
</dbReference>
<comment type="subcellular location">
    <subcellularLocation>
        <location evidence="1">Nucleus</location>
    </subcellularLocation>
</comment>
<dbReference type="InterPro" id="IPR011615">
    <property type="entry name" value="p53_DNA-bd"/>
</dbReference>
<keyword evidence="7" id="KW-0238">DNA-binding</keyword>
<evidence type="ECO:0000313" key="17">
    <source>
        <dbReference type="RefSeq" id="XP_025419579.1"/>
    </source>
</evidence>
<dbReference type="OrthoDB" id="5915660at2759"/>
<feature type="binding site" evidence="11">
    <location>
        <position position="131"/>
    </location>
    <ligand>
        <name>Zn(2+)</name>
        <dbReference type="ChEBI" id="CHEBI:29105"/>
    </ligand>
</feature>
<dbReference type="InterPro" id="IPR002117">
    <property type="entry name" value="p53_tumour_suppressor"/>
</dbReference>
<dbReference type="InterPro" id="IPR008967">
    <property type="entry name" value="p53-like_TF_DNA-bd_sf"/>
</dbReference>
<dbReference type="GO" id="GO:0005634">
    <property type="term" value="C:nucleus"/>
    <property type="evidence" value="ECO:0007669"/>
    <property type="project" value="UniProtKB-SubCell"/>
</dbReference>
<dbReference type="Pfam" id="PF00870">
    <property type="entry name" value="P53"/>
    <property type="match status" value="1"/>
</dbReference>
<dbReference type="PANTHER" id="PTHR11447">
    <property type="entry name" value="CELLULAR TUMOR ANTIGEN P53"/>
    <property type="match status" value="1"/>
</dbReference>
<dbReference type="InterPro" id="IPR012346">
    <property type="entry name" value="p53/RUNT-type_TF_DNA-bd_sf"/>
</dbReference>
<dbReference type="Gene3D" id="2.60.40.720">
    <property type="match status" value="1"/>
</dbReference>
<feature type="site" description="Interaction with DNA" evidence="12">
    <location>
        <position position="71"/>
    </location>
</feature>
<evidence type="ECO:0000256" key="2">
    <source>
        <dbReference type="ARBA" id="ARBA00006167"/>
    </source>
</evidence>
<dbReference type="AlphaFoldDB" id="A0A8B8G8M6"/>
<proteinExistence type="inferred from homology"/>
<dbReference type="GO" id="GO:0000981">
    <property type="term" value="F:DNA-binding transcription factor activity, RNA polymerase II-specific"/>
    <property type="evidence" value="ECO:0007669"/>
    <property type="project" value="TreeGrafter"/>
</dbReference>
<organism evidence="16 17">
    <name type="scientific">Sipha flava</name>
    <name type="common">yellow sugarcane aphid</name>
    <dbReference type="NCBI Taxonomy" id="143950"/>
    <lineage>
        <taxon>Eukaryota</taxon>
        <taxon>Metazoa</taxon>
        <taxon>Ecdysozoa</taxon>
        <taxon>Arthropoda</taxon>
        <taxon>Hexapoda</taxon>
        <taxon>Insecta</taxon>
        <taxon>Pterygota</taxon>
        <taxon>Neoptera</taxon>
        <taxon>Paraneoptera</taxon>
        <taxon>Hemiptera</taxon>
        <taxon>Sternorrhyncha</taxon>
        <taxon>Aphidomorpha</taxon>
        <taxon>Aphidoidea</taxon>
        <taxon>Aphididae</taxon>
        <taxon>Sipha</taxon>
    </lineage>
</organism>
<name>A0A8B8G8M6_9HEMI</name>
<dbReference type="SUPFAM" id="SSF49417">
    <property type="entry name" value="p53-like transcription factors"/>
    <property type="match status" value="1"/>
</dbReference>
<feature type="binding site" evidence="11">
    <location>
        <position position="194"/>
    </location>
    <ligand>
        <name>Zn(2+)</name>
        <dbReference type="ChEBI" id="CHEBI:29105"/>
    </ligand>
</feature>
<evidence type="ECO:0000256" key="1">
    <source>
        <dbReference type="ARBA" id="ARBA00004123"/>
    </source>
</evidence>
<keyword evidence="6" id="KW-0805">Transcription regulation</keyword>
<keyword evidence="5 11" id="KW-0862">Zinc</keyword>
<keyword evidence="10" id="KW-0539">Nucleus</keyword>
<evidence type="ECO:0000256" key="14">
    <source>
        <dbReference type="SAM" id="MobiDB-lite"/>
    </source>
</evidence>
<keyword evidence="16" id="KW-1185">Reference proteome</keyword>
<evidence type="ECO:0000313" key="16">
    <source>
        <dbReference type="Proteomes" id="UP000694846"/>
    </source>
</evidence>
<evidence type="ECO:0000256" key="7">
    <source>
        <dbReference type="ARBA" id="ARBA00023125"/>
    </source>
</evidence>
<evidence type="ECO:0000259" key="15">
    <source>
        <dbReference type="Pfam" id="PF00870"/>
    </source>
</evidence>
<feature type="region of interest" description="Disordered" evidence="14">
    <location>
        <begin position="1"/>
        <end position="33"/>
    </location>
</feature>
<comment type="similarity">
    <text evidence="2">Belongs to the p53 family.</text>
</comment>
<feature type="domain" description="p53 DNA-binding" evidence="15">
    <location>
        <begin position="51"/>
        <end position="243"/>
    </location>
</feature>
<dbReference type="GeneID" id="112689912"/>